<dbReference type="KEGG" id="peu:105120666"/>
<dbReference type="PANTHER" id="PTHR31391:SF157">
    <property type="entry name" value="B3 DOMAIN-CONTAINING PROTEIN REM16"/>
    <property type="match status" value="1"/>
</dbReference>
<organism evidence="8 9">
    <name type="scientific">Populus euphratica</name>
    <name type="common">Euphrates poplar</name>
    <dbReference type="NCBI Taxonomy" id="75702"/>
    <lineage>
        <taxon>Eukaryota</taxon>
        <taxon>Viridiplantae</taxon>
        <taxon>Streptophyta</taxon>
        <taxon>Embryophyta</taxon>
        <taxon>Tracheophyta</taxon>
        <taxon>Spermatophyta</taxon>
        <taxon>Magnoliopsida</taxon>
        <taxon>eudicotyledons</taxon>
        <taxon>Gunneridae</taxon>
        <taxon>Pentapetalae</taxon>
        <taxon>rosids</taxon>
        <taxon>fabids</taxon>
        <taxon>Malpighiales</taxon>
        <taxon>Salicaceae</taxon>
        <taxon>Saliceae</taxon>
        <taxon>Populus</taxon>
    </lineage>
</organism>
<keyword evidence="2" id="KW-0805">Transcription regulation</keyword>
<accession>A0AAJ6XG03</accession>
<evidence type="ECO:0000256" key="2">
    <source>
        <dbReference type="ARBA" id="ARBA00023015"/>
    </source>
</evidence>
<reference evidence="9" key="1">
    <citation type="submission" date="2025-08" db="UniProtKB">
        <authorList>
            <consortium name="RefSeq"/>
        </authorList>
    </citation>
    <scope>IDENTIFICATION</scope>
</reference>
<proteinExistence type="predicted"/>
<keyword evidence="5" id="KW-0539">Nucleus</keyword>
<dbReference type="InterPro" id="IPR003340">
    <property type="entry name" value="B3_DNA-bd"/>
</dbReference>
<dbReference type="InterPro" id="IPR015300">
    <property type="entry name" value="DNA-bd_pseudobarrel_sf"/>
</dbReference>
<comment type="subcellular location">
    <subcellularLocation>
        <location evidence="1">Nucleus</location>
    </subcellularLocation>
</comment>
<dbReference type="GO" id="GO:0003677">
    <property type="term" value="F:DNA binding"/>
    <property type="evidence" value="ECO:0007669"/>
    <property type="project" value="UniProtKB-KW"/>
</dbReference>
<dbReference type="PANTHER" id="PTHR31391">
    <property type="entry name" value="B3 DOMAIN-CONTAINING PROTEIN OS11G0197600-RELATED"/>
    <property type="match status" value="1"/>
</dbReference>
<dbReference type="GeneID" id="105120666"/>
<dbReference type="Proteomes" id="UP000694918">
    <property type="component" value="Unplaced"/>
</dbReference>
<keyword evidence="3" id="KW-0238">DNA-binding</keyword>
<evidence type="ECO:0000313" key="8">
    <source>
        <dbReference type="Proteomes" id="UP000694918"/>
    </source>
</evidence>
<dbReference type="Pfam" id="PF02362">
    <property type="entry name" value="B3"/>
    <property type="match status" value="2"/>
</dbReference>
<feature type="region of interest" description="Disordered" evidence="6">
    <location>
        <begin position="178"/>
        <end position="206"/>
    </location>
</feature>
<evidence type="ECO:0000256" key="3">
    <source>
        <dbReference type="ARBA" id="ARBA00023125"/>
    </source>
</evidence>
<dbReference type="Gene3D" id="2.40.330.10">
    <property type="entry name" value="DNA-binding pseudobarrel domain"/>
    <property type="match status" value="2"/>
</dbReference>
<evidence type="ECO:0000313" key="9">
    <source>
        <dbReference type="RefSeq" id="XP_011017261.1"/>
    </source>
</evidence>
<evidence type="ECO:0000259" key="7">
    <source>
        <dbReference type="PROSITE" id="PS50863"/>
    </source>
</evidence>
<evidence type="ECO:0000256" key="1">
    <source>
        <dbReference type="ARBA" id="ARBA00004123"/>
    </source>
</evidence>
<keyword evidence="4" id="KW-0804">Transcription</keyword>
<name>A0AAJ6XG03_POPEU</name>
<dbReference type="InterPro" id="IPR044837">
    <property type="entry name" value="REM16-like"/>
</dbReference>
<protein>
    <submittedName>
        <fullName evidence="9">B3 domain-containing protein REM16-like</fullName>
    </submittedName>
</protein>
<keyword evidence="8" id="KW-1185">Reference proteome</keyword>
<dbReference type="PROSITE" id="PS50863">
    <property type="entry name" value="B3"/>
    <property type="match status" value="2"/>
</dbReference>
<dbReference type="RefSeq" id="XP_011017261.1">
    <property type="nucleotide sequence ID" value="XM_011018959.1"/>
</dbReference>
<evidence type="ECO:0000256" key="4">
    <source>
        <dbReference type="ARBA" id="ARBA00023163"/>
    </source>
</evidence>
<dbReference type="SUPFAM" id="SSF101936">
    <property type="entry name" value="DNA-binding pseudobarrel domain"/>
    <property type="match status" value="2"/>
</dbReference>
<dbReference type="CDD" id="cd10017">
    <property type="entry name" value="B3_DNA"/>
    <property type="match status" value="2"/>
</dbReference>
<gene>
    <name evidence="9" type="primary">LOC105120666</name>
</gene>
<sequence length="345" mass="39764">MGEETCVDCRSKEEELYWTHFQCTHFSQILDASFGHHLPIPEKFSNHLKKKLPENVMLKGPSGGTWPVELTTDDDTMFFKNGWEEFLKDHFLEEKDLLIFKYNRESCFEVVIFDGHRERDSVVHAKRKTVEDSTEVSIACPQDSLGGTAEKSANDYIYKTLVENTVISEAINKKTQREIKFSKPTQTKQSVRDEESSSTDEATETKPDVEHIAINAPYVSSRRMVTEEDKLNALRLAQAAQSNEGFVVVMKPTHVYRKFYMVIPSGWANRHFRTLEKKDVILRMKENTWNTKFLYCKSKNSGGLSSGWRNFALDNKLQEFDVCLFEPSSAVNNSIVFDVNIFRVL</sequence>
<dbReference type="AlphaFoldDB" id="A0AAJ6XG03"/>
<evidence type="ECO:0000256" key="5">
    <source>
        <dbReference type="ARBA" id="ARBA00023242"/>
    </source>
</evidence>
<feature type="domain" description="TF-B3" evidence="7">
    <location>
        <begin position="23"/>
        <end position="116"/>
    </location>
</feature>
<evidence type="ECO:0000256" key="6">
    <source>
        <dbReference type="SAM" id="MobiDB-lite"/>
    </source>
</evidence>
<feature type="domain" description="TF-B3" evidence="7">
    <location>
        <begin position="246"/>
        <end position="345"/>
    </location>
</feature>
<dbReference type="SMART" id="SM01019">
    <property type="entry name" value="B3"/>
    <property type="match status" value="2"/>
</dbReference>
<dbReference type="GO" id="GO:0005634">
    <property type="term" value="C:nucleus"/>
    <property type="evidence" value="ECO:0007669"/>
    <property type="project" value="UniProtKB-SubCell"/>
</dbReference>